<proteinExistence type="predicted"/>
<feature type="transmembrane region" description="Helical" evidence="1">
    <location>
        <begin position="123"/>
        <end position="141"/>
    </location>
</feature>
<reference evidence="2 3" key="1">
    <citation type="submission" date="2021-11" db="EMBL/GenBank/DDBJ databases">
        <title>Draft genome sequence of Paenibacillus profundus YoMME, a new Gram-positive bacteria with exoelectrogenic properties.</title>
        <authorList>
            <person name="Hubenova Y."/>
            <person name="Hubenova E."/>
            <person name="Manasiev Y."/>
            <person name="Peykov S."/>
            <person name="Mitov M."/>
        </authorList>
    </citation>
    <scope>NUCLEOTIDE SEQUENCE [LARGE SCALE GENOMIC DNA]</scope>
    <source>
        <strain evidence="2 3">YoMME</strain>
    </source>
</reference>
<sequence length="177" mass="19965">MIGWLILACEIGFWLFILLGLFARYRLRQRTLGSVLLFCTPLIDILLIVFTIIDLKNGAAATTFHGLAAVYVGVSIAFGKRMIQWADDRFAHLFAGGPRPLSSSVKHGAQHAKQERAGWYRHVLAWAIGLLLLFGIIYNVGNANQTESLLKTAQLWTAILIIDFIWSFSYTLWPRRS</sequence>
<evidence type="ECO:0000313" key="3">
    <source>
        <dbReference type="Proteomes" id="UP001199916"/>
    </source>
</evidence>
<gene>
    <name evidence="2" type="ORF">LQV63_07195</name>
</gene>
<keyword evidence="1" id="KW-0472">Membrane</keyword>
<dbReference type="EMBL" id="JAJNBZ010000003">
    <property type="protein sequence ID" value="MCE5169093.1"/>
    <property type="molecule type" value="Genomic_DNA"/>
</dbReference>
<protein>
    <recommendedName>
        <fullName evidence="4">YmcC</fullName>
    </recommendedName>
</protein>
<comment type="caution">
    <text evidence="2">The sequence shown here is derived from an EMBL/GenBank/DDBJ whole genome shotgun (WGS) entry which is preliminary data.</text>
</comment>
<keyword evidence="1" id="KW-1133">Transmembrane helix</keyword>
<feature type="transmembrane region" description="Helical" evidence="1">
    <location>
        <begin position="59"/>
        <end position="79"/>
    </location>
</feature>
<dbReference type="RefSeq" id="WP_233696169.1">
    <property type="nucleotide sequence ID" value="NZ_JAJNBZ010000003.1"/>
</dbReference>
<feature type="transmembrane region" description="Helical" evidence="1">
    <location>
        <begin position="153"/>
        <end position="173"/>
    </location>
</feature>
<evidence type="ECO:0000313" key="2">
    <source>
        <dbReference type="EMBL" id="MCE5169093.1"/>
    </source>
</evidence>
<keyword evidence="3" id="KW-1185">Reference proteome</keyword>
<organism evidence="2 3">
    <name type="scientific">Paenibacillus profundus</name>
    <dbReference type="NCBI Taxonomy" id="1173085"/>
    <lineage>
        <taxon>Bacteria</taxon>
        <taxon>Bacillati</taxon>
        <taxon>Bacillota</taxon>
        <taxon>Bacilli</taxon>
        <taxon>Bacillales</taxon>
        <taxon>Paenibacillaceae</taxon>
        <taxon>Paenibacillus</taxon>
    </lineage>
</organism>
<name>A0ABS8YAV8_9BACL</name>
<feature type="transmembrane region" description="Helical" evidence="1">
    <location>
        <begin position="6"/>
        <end position="23"/>
    </location>
</feature>
<keyword evidence="1" id="KW-0812">Transmembrane</keyword>
<evidence type="ECO:0000256" key="1">
    <source>
        <dbReference type="SAM" id="Phobius"/>
    </source>
</evidence>
<feature type="transmembrane region" description="Helical" evidence="1">
    <location>
        <begin position="35"/>
        <end position="53"/>
    </location>
</feature>
<accession>A0ABS8YAV8</accession>
<dbReference type="Proteomes" id="UP001199916">
    <property type="component" value="Unassembled WGS sequence"/>
</dbReference>
<evidence type="ECO:0008006" key="4">
    <source>
        <dbReference type="Google" id="ProtNLM"/>
    </source>
</evidence>